<accession>A0A7X5JAI6</accession>
<dbReference type="EMBL" id="JAABLQ010000001">
    <property type="protein sequence ID" value="NBN79471.1"/>
    <property type="molecule type" value="Genomic_DNA"/>
</dbReference>
<dbReference type="PROSITE" id="PS52050">
    <property type="entry name" value="WYL"/>
    <property type="match status" value="1"/>
</dbReference>
<keyword evidence="2" id="KW-0804">Transcription</keyword>
<evidence type="ECO:0000256" key="1">
    <source>
        <dbReference type="ARBA" id="ARBA00023015"/>
    </source>
</evidence>
<keyword evidence="5" id="KW-1185">Reference proteome</keyword>
<dbReference type="AlphaFoldDB" id="A0A7X5JAI6"/>
<dbReference type="PIRSF" id="PIRSF016838">
    <property type="entry name" value="PafC"/>
    <property type="match status" value="1"/>
</dbReference>
<evidence type="ECO:0000313" key="4">
    <source>
        <dbReference type="EMBL" id="NBN79471.1"/>
    </source>
</evidence>
<reference evidence="5" key="1">
    <citation type="submission" date="2020-01" db="EMBL/GenBank/DDBJ databases">
        <authorList>
            <person name="Fang Y."/>
            <person name="Sun R."/>
            <person name="Nie L."/>
            <person name="He J."/>
            <person name="Hao L."/>
            <person name="Wang L."/>
            <person name="Su S."/>
            <person name="Lv E."/>
            <person name="Zhang Z."/>
            <person name="Xie R."/>
            <person name="Liu H."/>
        </authorList>
    </citation>
    <scope>NUCLEOTIDE SEQUENCE [LARGE SCALE GENOMIC DNA]</scope>
    <source>
        <strain evidence="5">XCT-53</strain>
    </source>
</reference>
<protein>
    <submittedName>
        <fullName evidence="4">WYL domain-containing protein</fullName>
    </submittedName>
</protein>
<sequence length="338" mass="37489">MNPIDRALGILLLLSGGKLVSATTLSDRFGVSLRTIYRDVERLIELGVPVEAERGAEGGYRLARGYHQPPVALTRRETAALLVALAFVRSLQTTPLAGDLQTAERKLVAALPGSAKDLLGRAERIIGIEPLPVDVFHASTEAAPAREWQAALDGFMDGILSGCRVRFDHQSPARGGELRPHEVEPYGVLFDRNLWYLAGRSVDADDLRLYRADRVRNLVVSGLRFRPPREFSVEALMGGAWLSRAMRRWAEEDGLAEIRVTAEQARRLSQDWYYRHALFTPDGTGRVRVRLAATSADRLYPLVRWLGPGAELVAPEDLRQGLADELAALADRHRDTSR</sequence>
<keyword evidence="1" id="KW-0805">Transcription regulation</keyword>
<gene>
    <name evidence="4" type="ORF">GWI72_14435</name>
</gene>
<dbReference type="RefSeq" id="WP_161709021.1">
    <property type="nucleotide sequence ID" value="NZ_JAABLQ010000001.1"/>
</dbReference>
<dbReference type="InterPro" id="IPR028349">
    <property type="entry name" value="PafC-like"/>
</dbReference>
<dbReference type="Gene3D" id="1.10.10.10">
    <property type="entry name" value="Winged helix-like DNA-binding domain superfamily/Winged helix DNA-binding domain"/>
    <property type="match status" value="1"/>
</dbReference>
<organism evidence="4 5">
    <name type="scientific">Pannonibacter tanglangensis</name>
    <dbReference type="NCBI Taxonomy" id="2750084"/>
    <lineage>
        <taxon>Bacteria</taxon>
        <taxon>Pseudomonadati</taxon>
        <taxon>Pseudomonadota</taxon>
        <taxon>Alphaproteobacteria</taxon>
        <taxon>Hyphomicrobiales</taxon>
        <taxon>Stappiaceae</taxon>
        <taxon>Pannonibacter</taxon>
    </lineage>
</organism>
<dbReference type="GO" id="GO:0003700">
    <property type="term" value="F:DNA-binding transcription factor activity"/>
    <property type="evidence" value="ECO:0007669"/>
    <property type="project" value="InterPro"/>
</dbReference>
<dbReference type="Pfam" id="PF13280">
    <property type="entry name" value="WYL"/>
    <property type="match status" value="1"/>
</dbReference>
<dbReference type="InterPro" id="IPR001034">
    <property type="entry name" value="DeoR_HTH"/>
</dbReference>
<evidence type="ECO:0000259" key="3">
    <source>
        <dbReference type="PROSITE" id="PS51000"/>
    </source>
</evidence>
<evidence type="ECO:0000313" key="5">
    <source>
        <dbReference type="Proteomes" id="UP000586722"/>
    </source>
</evidence>
<dbReference type="InterPro" id="IPR036388">
    <property type="entry name" value="WH-like_DNA-bd_sf"/>
</dbReference>
<dbReference type="Pfam" id="PF08279">
    <property type="entry name" value="HTH_11"/>
    <property type="match status" value="1"/>
</dbReference>
<dbReference type="InterPro" id="IPR026881">
    <property type="entry name" value="WYL_dom"/>
</dbReference>
<dbReference type="PANTHER" id="PTHR34580:SF1">
    <property type="entry name" value="PROTEIN PAFC"/>
    <property type="match status" value="1"/>
</dbReference>
<feature type="domain" description="HTH deoR-type" evidence="3">
    <location>
        <begin position="3"/>
        <end position="58"/>
    </location>
</feature>
<comment type="caution">
    <text evidence="4">The sequence shown here is derived from an EMBL/GenBank/DDBJ whole genome shotgun (WGS) entry which is preliminary data.</text>
</comment>
<dbReference type="PANTHER" id="PTHR34580">
    <property type="match status" value="1"/>
</dbReference>
<dbReference type="Pfam" id="PF25583">
    <property type="entry name" value="WCX"/>
    <property type="match status" value="1"/>
</dbReference>
<name>A0A7X5JAI6_9HYPH</name>
<dbReference type="Proteomes" id="UP000586722">
    <property type="component" value="Unassembled WGS sequence"/>
</dbReference>
<dbReference type="InterPro" id="IPR051534">
    <property type="entry name" value="CBASS_pafABC_assoc_protein"/>
</dbReference>
<dbReference type="InterPro" id="IPR013196">
    <property type="entry name" value="HTH_11"/>
</dbReference>
<dbReference type="InterPro" id="IPR036390">
    <property type="entry name" value="WH_DNA-bd_sf"/>
</dbReference>
<dbReference type="InterPro" id="IPR057727">
    <property type="entry name" value="WCX_dom"/>
</dbReference>
<proteinExistence type="predicted"/>
<evidence type="ECO:0000256" key="2">
    <source>
        <dbReference type="ARBA" id="ARBA00023163"/>
    </source>
</evidence>
<dbReference type="PROSITE" id="PS51000">
    <property type="entry name" value="HTH_DEOR_2"/>
    <property type="match status" value="1"/>
</dbReference>
<dbReference type="SUPFAM" id="SSF46785">
    <property type="entry name" value="Winged helix' DNA-binding domain"/>
    <property type="match status" value="1"/>
</dbReference>